<accession>A0ACC2W4C3</accession>
<evidence type="ECO:0000313" key="1">
    <source>
        <dbReference type="EMBL" id="KAJ9106599.1"/>
    </source>
</evidence>
<keyword evidence="2" id="KW-1185">Reference proteome</keyword>
<reference evidence="1" key="1">
    <citation type="submission" date="2023-04" db="EMBL/GenBank/DDBJ databases">
        <title>Draft Genome sequencing of Naganishia species isolated from polar environments using Oxford Nanopore Technology.</title>
        <authorList>
            <person name="Leo P."/>
            <person name="Venkateswaran K."/>
        </authorList>
    </citation>
    <scope>NUCLEOTIDE SEQUENCE</scope>
    <source>
        <strain evidence="1">MNA-CCFEE 5261</strain>
    </source>
</reference>
<gene>
    <name evidence="1" type="ORF">QFC19_003096</name>
</gene>
<evidence type="ECO:0000313" key="2">
    <source>
        <dbReference type="Proteomes" id="UP001241377"/>
    </source>
</evidence>
<dbReference type="EMBL" id="JASBWR010000029">
    <property type="protein sequence ID" value="KAJ9106599.1"/>
    <property type="molecule type" value="Genomic_DNA"/>
</dbReference>
<dbReference type="Proteomes" id="UP001241377">
    <property type="component" value="Unassembled WGS sequence"/>
</dbReference>
<proteinExistence type="predicted"/>
<comment type="caution">
    <text evidence="1">The sequence shown here is derived from an EMBL/GenBank/DDBJ whole genome shotgun (WGS) entry which is preliminary data.</text>
</comment>
<protein>
    <submittedName>
        <fullName evidence="1">Uncharacterized protein</fullName>
    </submittedName>
</protein>
<name>A0ACC2W4C3_9TREE</name>
<organism evidence="1 2">
    <name type="scientific">Naganishia cerealis</name>
    <dbReference type="NCBI Taxonomy" id="610337"/>
    <lineage>
        <taxon>Eukaryota</taxon>
        <taxon>Fungi</taxon>
        <taxon>Dikarya</taxon>
        <taxon>Basidiomycota</taxon>
        <taxon>Agaricomycotina</taxon>
        <taxon>Tremellomycetes</taxon>
        <taxon>Filobasidiales</taxon>
        <taxon>Filobasidiaceae</taxon>
        <taxon>Naganishia</taxon>
    </lineage>
</organism>
<sequence length="476" mass="53934">MTTKVLTESKLPSLAGLRRIDLSKAKVRLSGDISSVFTSFSGELEHLNEQKFTQLKKELVKDPQALKESWLRLKVALSKGIEEIKAKGPSIIPSVEFSKLDSLSEAERADIFKRGCVVIRNVVPKGKVVEWKNQVVDYTAKNPTTKGFPKDSPVVYELYWSKAQVEARSHPNMMKTMNFMNHLWHTDEDSLICLDKNLSYADRLRIRNAGDKFFSLGPHADGGSLERWEDKLYVQSYRKIFEGKWEEFDPYDIQGRLDADMDYYESQGTCSIFRSFQGWLAASEIAPKEGSILFAPLVREVTAYYMLKPYFDENDELILDGRMPGAYPGKGLEFNDKTHPELKLSDLMVHIPKVQPGDMVYWHCDLIHAVDNEHLGDHDSLVFYIPSAPLCQTNLKYALTQREAFLKGLVGPDFPGFPNDVAETQHKDRGGPEDVMEIGGIEALREFLLAEIESDESYSEGAKKMIAIANEQAFGK</sequence>